<name>A0A7X0U5T6_9ACTN</name>
<dbReference type="EMBL" id="JACHMI010000001">
    <property type="protein sequence ID" value="MBB6556198.1"/>
    <property type="molecule type" value="Genomic_DNA"/>
</dbReference>
<protein>
    <submittedName>
        <fullName evidence="1">Uncharacterized protein</fullName>
    </submittedName>
</protein>
<organism evidence="1 2">
    <name type="scientific">Nonomuraea rubra</name>
    <dbReference type="NCBI Taxonomy" id="46180"/>
    <lineage>
        <taxon>Bacteria</taxon>
        <taxon>Bacillati</taxon>
        <taxon>Actinomycetota</taxon>
        <taxon>Actinomycetes</taxon>
        <taxon>Streptosporangiales</taxon>
        <taxon>Streptosporangiaceae</taxon>
        <taxon>Nonomuraea</taxon>
    </lineage>
</organism>
<keyword evidence="2" id="KW-1185">Reference proteome</keyword>
<reference evidence="1 2" key="1">
    <citation type="submission" date="2020-08" db="EMBL/GenBank/DDBJ databases">
        <title>Sequencing the genomes of 1000 actinobacteria strains.</title>
        <authorList>
            <person name="Klenk H.-P."/>
        </authorList>
    </citation>
    <scope>NUCLEOTIDE SEQUENCE [LARGE SCALE GENOMIC DNA]</scope>
    <source>
        <strain evidence="1 2">DSM 43768</strain>
    </source>
</reference>
<sequence length="95" mass="10723">MDDFTDNEYEALSDALPGAEEMTIEFAVIYVRHRTLVVEGPFPRRLAEIKARDKGGRIAERTKTVNYGLWTPADDRFAEFDKATEAASPDSPKED</sequence>
<evidence type="ECO:0000313" key="2">
    <source>
        <dbReference type="Proteomes" id="UP000565579"/>
    </source>
</evidence>
<dbReference type="Proteomes" id="UP000565579">
    <property type="component" value="Unassembled WGS sequence"/>
</dbReference>
<dbReference type="RefSeq" id="WP_185110676.1">
    <property type="nucleotide sequence ID" value="NZ_BAAAXY010000153.1"/>
</dbReference>
<dbReference type="AlphaFoldDB" id="A0A7X0U5T6"/>
<gene>
    <name evidence="1" type="ORF">HD593_010993</name>
</gene>
<comment type="caution">
    <text evidence="1">The sequence shown here is derived from an EMBL/GenBank/DDBJ whole genome shotgun (WGS) entry which is preliminary data.</text>
</comment>
<evidence type="ECO:0000313" key="1">
    <source>
        <dbReference type="EMBL" id="MBB6556198.1"/>
    </source>
</evidence>
<proteinExistence type="predicted"/>
<accession>A0A7X0U5T6</accession>